<dbReference type="EMBL" id="VWYD01036148">
    <property type="protein sequence ID" value="NXQ51377.1"/>
    <property type="molecule type" value="Genomic_DNA"/>
</dbReference>
<dbReference type="AlphaFoldDB" id="A0A7L2DNU9"/>
<feature type="non-terminal residue" evidence="1">
    <location>
        <position position="1"/>
    </location>
</feature>
<keyword evidence="2" id="KW-1185">Reference proteome</keyword>
<organism evidence="1 2">
    <name type="scientific">Catharus fuscescens</name>
    <name type="common">Veery</name>
    <name type="synonym">Turdus fuscescens</name>
    <dbReference type="NCBI Taxonomy" id="159581"/>
    <lineage>
        <taxon>Eukaryota</taxon>
        <taxon>Metazoa</taxon>
        <taxon>Chordata</taxon>
        <taxon>Craniata</taxon>
        <taxon>Vertebrata</taxon>
        <taxon>Euteleostomi</taxon>
        <taxon>Archelosauria</taxon>
        <taxon>Archosauria</taxon>
        <taxon>Dinosauria</taxon>
        <taxon>Saurischia</taxon>
        <taxon>Theropoda</taxon>
        <taxon>Coelurosauria</taxon>
        <taxon>Aves</taxon>
        <taxon>Neognathae</taxon>
        <taxon>Neoaves</taxon>
        <taxon>Telluraves</taxon>
        <taxon>Australaves</taxon>
        <taxon>Passeriformes</taxon>
        <taxon>Turdidae</taxon>
        <taxon>Catharus</taxon>
    </lineage>
</organism>
<evidence type="ECO:0000313" key="1">
    <source>
        <dbReference type="EMBL" id="NXQ51377.1"/>
    </source>
</evidence>
<sequence>PPSGVSLSVQPPGGQVALGDSLELSCTVTMGTRPLSFSLHRAGSGARLEQLHIGDNDSGHYQLLVSDGHSVAKS</sequence>
<dbReference type="Proteomes" id="UP000519684">
    <property type="component" value="Unassembled WGS sequence"/>
</dbReference>
<protein>
    <submittedName>
        <fullName evidence="1">FCRL2 protein</fullName>
    </submittedName>
</protein>
<comment type="caution">
    <text evidence="1">The sequence shown here is derived from an EMBL/GenBank/DDBJ whole genome shotgun (WGS) entry which is preliminary data.</text>
</comment>
<name>A0A7L2DNU9_CATFU</name>
<feature type="non-terminal residue" evidence="1">
    <location>
        <position position="74"/>
    </location>
</feature>
<reference evidence="1 2" key="1">
    <citation type="submission" date="2019-09" db="EMBL/GenBank/DDBJ databases">
        <title>Bird 10,000 Genomes (B10K) Project - Family phase.</title>
        <authorList>
            <person name="Zhang G."/>
        </authorList>
    </citation>
    <scope>NUCLEOTIDE SEQUENCE [LARGE SCALE GENOMIC DNA]</scope>
    <source>
        <strain evidence="1">B10K-DU-001-17</strain>
        <tissue evidence="1">Muscle</tissue>
    </source>
</reference>
<accession>A0A7L2DNU9</accession>
<gene>
    <name evidence="1" type="primary">Fcrl2_3</name>
    <name evidence="1" type="ORF">CATFUS_R15251</name>
</gene>
<dbReference type="InterPro" id="IPR013783">
    <property type="entry name" value="Ig-like_fold"/>
</dbReference>
<dbReference type="SUPFAM" id="SSF48726">
    <property type="entry name" value="Immunoglobulin"/>
    <property type="match status" value="1"/>
</dbReference>
<dbReference type="Gene3D" id="2.60.40.10">
    <property type="entry name" value="Immunoglobulins"/>
    <property type="match status" value="1"/>
</dbReference>
<proteinExistence type="predicted"/>
<evidence type="ECO:0000313" key="2">
    <source>
        <dbReference type="Proteomes" id="UP000519684"/>
    </source>
</evidence>
<dbReference type="InterPro" id="IPR036179">
    <property type="entry name" value="Ig-like_dom_sf"/>
</dbReference>